<protein>
    <recommendedName>
        <fullName evidence="3">Porin</fullName>
    </recommendedName>
</protein>
<evidence type="ECO:0000313" key="1">
    <source>
        <dbReference type="EMBL" id="UWZ86878.1"/>
    </source>
</evidence>
<dbReference type="Proteomes" id="UP001059380">
    <property type="component" value="Chromosome"/>
</dbReference>
<reference evidence="1" key="1">
    <citation type="submission" date="2021-04" db="EMBL/GenBank/DDBJ databases">
        <title>Phylogenetic analysis of Acidobacteriaceae.</title>
        <authorList>
            <person name="Qiu L."/>
            <person name="Zhang Q."/>
        </authorList>
    </citation>
    <scope>NUCLEOTIDE SEQUENCE</scope>
    <source>
        <strain evidence="1">DSM 25168</strain>
    </source>
</reference>
<dbReference type="RefSeq" id="WP_260796515.1">
    <property type="nucleotide sequence ID" value="NZ_CP093313.1"/>
</dbReference>
<dbReference type="AlphaFoldDB" id="A0A9J7BZ64"/>
<organism evidence="1 2">
    <name type="scientific">Occallatibacter riparius</name>
    <dbReference type="NCBI Taxonomy" id="1002689"/>
    <lineage>
        <taxon>Bacteria</taxon>
        <taxon>Pseudomonadati</taxon>
        <taxon>Acidobacteriota</taxon>
        <taxon>Terriglobia</taxon>
        <taxon>Terriglobales</taxon>
        <taxon>Acidobacteriaceae</taxon>
        <taxon>Occallatibacter</taxon>
    </lineage>
</organism>
<gene>
    <name evidence="1" type="ORF">MOP44_13230</name>
</gene>
<dbReference type="EMBL" id="CP093313">
    <property type="protein sequence ID" value="UWZ86878.1"/>
    <property type="molecule type" value="Genomic_DNA"/>
</dbReference>
<sequence>MPAFVLLAACTLSSAQTADELKKLQFHGFATQALMATSNNNYLGMDTRHVSAGWTEAALNINDQVSEKFRAGVQVHYTRLGAFGGDNVSLDWAAGDYRPREAFGLRAGRVKIRWGLYNDTQDYDPGYLWSLLPEPIYAVDWRATNLSQDGVEVYGRLRLSDANALQYSAYYGAYSWSPNDGYMQDYKEGGTVFTSHPSGTTPGGDLRWLTPVQGLTLGASLMIYDAHGHVENGSFRSAPAYWPAYYAQYNYQKVFASAQYARDIEYDIFTVEADRSVELSDERGWFVMGGYHLTPKFQAGAYYTHYVDAAAGDDHDPGNYFGDWAVSGRYDLNAQIYLKLEGHFIDGNGVGFYEFNNPSGLAARTNGAIAKLGFTF</sequence>
<evidence type="ECO:0000313" key="2">
    <source>
        <dbReference type="Proteomes" id="UP001059380"/>
    </source>
</evidence>
<dbReference type="KEGG" id="orp:MOP44_13230"/>
<proteinExistence type="predicted"/>
<accession>A0A9J7BZ64</accession>
<keyword evidence="2" id="KW-1185">Reference proteome</keyword>
<evidence type="ECO:0008006" key="3">
    <source>
        <dbReference type="Google" id="ProtNLM"/>
    </source>
</evidence>
<name>A0A9J7BZ64_9BACT</name>
<dbReference type="SUPFAM" id="SSF56935">
    <property type="entry name" value="Porins"/>
    <property type="match status" value="1"/>
</dbReference>